<name>A0A8T1QGD2_CARIL</name>
<protein>
    <submittedName>
        <fullName evidence="2">Uncharacterized protein</fullName>
    </submittedName>
</protein>
<sequence>MEDSKWVIDVNDGVKKMEDTSKEQWEKHSIYEVPACVKDQNKNAYRPQTVSFGPYHHGEAHLKRMEEHKHRALLHFLRRCQKPVESCLKALAKVVQDLKDSYEPLDPKWADDTAGFLKMMTLDGCFMLEILRASVDEVNDYDSKDPIFSKHGKLYIMPHIRRDMLMLENQIPMQVLELLLELLPGDKKKERANELIRKSWFPDTNHSEMGNCLHVLDVCRKILLQPKGNQKKQGGRPLGKDKPSGDEFIRSATELNEAGIQFKVKKKGSLKDITFDGGVLELPLIVVDDATESMFLNLIAFERFHVEAGNEITSYVFIMDNIIDNAMDVALLHSSGIIQNAIGSDKAVAKLFNSLSKDITLEPESSLDVVQKNVSEYCKQPWNNWRANLIHTYFRNPWAIISLIAAIFLFALTIVQTVYTILGVVDSPQPSHYYKPPLPDLKTPRH</sequence>
<keyword evidence="1" id="KW-0472">Membrane</keyword>
<accession>A0A8T1QGD2</accession>
<dbReference type="AlphaFoldDB" id="A0A8T1QGD2"/>
<proteinExistence type="predicted"/>
<evidence type="ECO:0000313" key="3">
    <source>
        <dbReference type="Proteomes" id="UP000811609"/>
    </source>
</evidence>
<organism evidence="2 3">
    <name type="scientific">Carya illinoinensis</name>
    <name type="common">Pecan</name>
    <dbReference type="NCBI Taxonomy" id="32201"/>
    <lineage>
        <taxon>Eukaryota</taxon>
        <taxon>Viridiplantae</taxon>
        <taxon>Streptophyta</taxon>
        <taxon>Embryophyta</taxon>
        <taxon>Tracheophyta</taxon>
        <taxon>Spermatophyta</taxon>
        <taxon>Magnoliopsida</taxon>
        <taxon>eudicotyledons</taxon>
        <taxon>Gunneridae</taxon>
        <taxon>Pentapetalae</taxon>
        <taxon>rosids</taxon>
        <taxon>fabids</taxon>
        <taxon>Fagales</taxon>
        <taxon>Juglandaceae</taxon>
        <taxon>Carya</taxon>
    </lineage>
</organism>
<keyword evidence="3" id="KW-1185">Reference proteome</keyword>
<feature type="transmembrane region" description="Helical" evidence="1">
    <location>
        <begin position="398"/>
        <end position="425"/>
    </location>
</feature>
<dbReference type="InterPro" id="IPR004158">
    <property type="entry name" value="DUF247_pln"/>
</dbReference>
<dbReference type="PANTHER" id="PTHR31170:SF18">
    <property type="entry name" value="(WILD MALAYSIAN BANANA) HYPOTHETICAL PROTEIN"/>
    <property type="match status" value="1"/>
</dbReference>
<dbReference type="Pfam" id="PF03140">
    <property type="entry name" value="DUF247"/>
    <property type="match status" value="1"/>
</dbReference>
<evidence type="ECO:0000313" key="2">
    <source>
        <dbReference type="EMBL" id="KAG6653740.1"/>
    </source>
</evidence>
<evidence type="ECO:0000256" key="1">
    <source>
        <dbReference type="SAM" id="Phobius"/>
    </source>
</evidence>
<comment type="caution">
    <text evidence="2">The sequence shown here is derived from an EMBL/GenBank/DDBJ whole genome shotgun (WGS) entry which is preliminary data.</text>
</comment>
<dbReference type="PANTHER" id="PTHR31170">
    <property type="entry name" value="BNAC04G53230D PROTEIN"/>
    <property type="match status" value="1"/>
</dbReference>
<dbReference type="Proteomes" id="UP000811609">
    <property type="component" value="Chromosome 5"/>
</dbReference>
<keyword evidence="1" id="KW-1133">Transmembrane helix</keyword>
<reference evidence="2" key="1">
    <citation type="submission" date="2020-12" db="EMBL/GenBank/DDBJ databases">
        <title>WGS assembly of Carya illinoinensis cv. Pawnee.</title>
        <authorList>
            <person name="Platts A."/>
            <person name="Shu S."/>
            <person name="Wright S."/>
            <person name="Barry K."/>
            <person name="Edger P."/>
            <person name="Pires J.C."/>
            <person name="Schmutz J."/>
        </authorList>
    </citation>
    <scope>NUCLEOTIDE SEQUENCE</scope>
    <source>
        <tissue evidence="2">Leaf</tissue>
    </source>
</reference>
<dbReference type="EMBL" id="CM031813">
    <property type="protein sequence ID" value="KAG6653740.1"/>
    <property type="molecule type" value="Genomic_DNA"/>
</dbReference>
<gene>
    <name evidence="2" type="ORF">CIPAW_05G097300</name>
</gene>
<keyword evidence="1" id="KW-0812">Transmembrane</keyword>